<proteinExistence type="predicted"/>
<protein>
    <submittedName>
        <fullName evidence="2">Peptide synthetase</fullName>
    </submittedName>
</protein>
<sequence length="101" mass="10905">MSPEKPTSSSKAADSLLATRLTGQLHQAGYEAQLSDLFNHPRLADFCRHAAEKPTSPVEQPFVHSLEDRYQPFALTDVQQAYLVGASAGLCPGRASAHISL</sequence>
<evidence type="ECO:0000313" key="2">
    <source>
        <dbReference type="EMBL" id="STE54698.1"/>
    </source>
</evidence>
<dbReference type="Proteomes" id="UP000255201">
    <property type="component" value="Unassembled WGS sequence"/>
</dbReference>
<dbReference type="Gene3D" id="1.10.1200.10">
    <property type="entry name" value="ACP-like"/>
    <property type="match status" value="1"/>
</dbReference>
<dbReference type="Pfam" id="PF00550">
    <property type="entry name" value="PP-binding"/>
    <property type="match status" value="1"/>
</dbReference>
<evidence type="ECO:0000259" key="1">
    <source>
        <dbReference type="Pfam" id="PF00550"/>
    </source>
</evidence>
<reference evidence="2 3" key="1">
    <citation type="submission" date="2018-06" db="EMBL/GenBank/DDBJ databases">
        <authorList>
            <consortium name="Pathogen Informatics"/>
            <person name="Doyle S."/>
        </authorList>
    </citation>
    <scope>NUCLEOTIDE SEQUENCE [LARGE SCALE GENOMIC DNA]</scope>
    <source>
        <strain evidence="2 3">NCTC10764</strain>
    </source>
</reference>
<name>A0A376J889_ECOLX</name>
<feature type="domain" description="Carrier" evidence="1">
    <location>
        <begin position="13"/>
        <end position="49"/>
    </location>
</feature>
<dbReference type="SUPFAM" id="SSF47336">
    <property type="entry name" value="ACP-like"/>
    <property type="match status" value="1"/>
</dbReference>
<evidence type="ECO:0000313" key="3">
    <source>
        <dbReference type="Proteomes" id="UP000255201"/>
    </source>
</evidence>
<accession>A0A376J889</accession>
<dbReference type="InterPro" id="IPR009081">
    <property type="entry name" value="PP-bd_ACP"/>
</dbReference>
<organism evidence="2 3">
    <name type="scientific">Escherichia coli</name>
    <dbReference type="NCBI Taxonomy" id="562"/>
    <lineage>
        <taxon>Bacteria</taxon>
        <taxon>Pseudomonadati</taxon>
        <taxon>Pseudomonadota</taxon>
        <taxon>Gammaproteobacteria</taxon>
        <taxon>Enterobacterales</taxon>
        <taxon>Enterobacteriaceae</taxon>
        <taxon>Escherichia</taxon>
    </lineage>
</organism>
<dbReference type="EMBL" id="UFZL01000001">
    <property type="protein sequence ID" value="STE54698.1"/>
    <property type="molecule type" value="Genomic_DNA"/>
</dbReference>
<gene>
    <name evidence="2" type="ORF">NCTC10764_01340</name>
</gene>
<dbReference type="InterPro" id="IPR036736">
    <property type="entry name" value="ACP-like_sf"/>
</dbReference>
<dbReference type="AlphaFoldDB" id="A0A376J889"/>